<accession>A0A835QHF1</accession>
<gene>
    <name evidence="1" type="ORF">HPP92_018395</name>
</gene>
<organism evidence="1 2">
    <name type="scientific">Vanilla planifolia</name>
    <name type="common">Vanilla</name>
    <dbReference type="NCBI Taxonomy" id="51239"/>
    <lineage>
        <taxon>Eukaryota</taxon>
        <taxon>Viridiplantae</taxon>
        <taxon>Streptophyta</taxon>
        <taxon>Embryophyta</taxon>
        <taxon>Tracheophyta</taxon>
        <taxon>Spermatophyta</taxon>
        <taxon>Magnoliopsida</taxon>
        <taxon>Liliopsida</taxon>
        <taxon>Asparagales</taxon>
        <taxon>Orchidaceae</taxon>
        <taxon>Vanilloideae</taxon>
        <taxon>Vanilleae</taxon>
        <taxon>Vanilla</taxon>
    </lineage>
</organism>
<evidence type="ECO:0000313" key="2">
    <source>
        <dbReference type="Proteomes" id="UP000639772"/>
    </source>
</evidence>
<protein>
    <submittedName>
        <fullName evidence="1">Uncharacterized protein</fullName>
    </submittedName>
</protein>
<dbReference type="EMBL" id="JADCNM010000009">
    <property type="protein sequence ID" value="KAG0469067.1"/>
    <property type="molecule type" value="Genomic_DNA"/>
</dbReference>
<comment type="caution">
    <text evidence="1">The sequence shown here is derived from an EMBL/GenBank/DDBJ whole genome shotgun (WGS) entry which is preliminary data.</text>
</comment>
<evidence type="ECO:0000313" key="1">
    <source>
        <dbReference type="EMBL" id="KAG0469067.1"/>
    </source>
</evidence>
<sequence>MRPGLPDDDLHDSPAVLVANIGNRKEGESHPSVSEKLLRKSGGQRVGFGKLKIAGGGRRMANFISELRKPELENTLLTIGSSRIASTNCCNSTFTPEKADDGSADDCCC</sequence>
<reference evidence="1 2" key="1">
    <citation type="journal article" date="2020" name="Nat. Food">
        <title>A phased Vanilla planifolia genome enables genetic improvement of flavour and production.</title>
        <authorList>
            <person name="Hasing T."/>
            <person name="Tang H."/>
            <person name="Brym M."/>
            <person name="Khazi F."/>
            <person name="Huang T."/>
            <person name="Chambers A.H."/>
        </authorList>
    </citation>
    <scope>NUCLEOTIDE SEQUENCE [LARGE SCALE GENOMIC DNA]</scope>
    <source>
        <tissue evidence="1">Leaf</tissue>
    </source>
</reference>
<dbReference type="AlphaFoldDB" id="A0A835QHF1"/>
<proteinExistence type="predicted"/>
<name>A0A835QHF1_VANPL</name>
<dbReference type="Proteomes" id="UP000639772">
    <property type="component" value="Chromosome 9"/>
</dbReference>